<gene>
    <name evidence="1" type="ORF">ABNX05_02510</name>
</gene>
<organism evidence="1 2">
    <name type="scientific">Lysinibacillus zambalensis</name>
    <dbReference type="NCBI Taxonomy" id="3160866"/>
    <lineage>
        <taxon>Bacteria</taxon>
        <taxon>Bacillati</taxon>
        <taxon>Bacillota</taxon>
        <taxon>Bacilli</taxon>
        <taxon>Bacillales</taxon>
        <taxon>Bacillaceae</taxon>
        <taxon>Lysinibacillus</taxon>
    </lineage>
</organism>
<dbReference type="RefSeq" id="WP_349658244.1">
    <property type="nucleotide sequence ID" value="NZ_JBEGDG010000001.1"/>
</dbReference>
<comment type="caution">
    <text evidence="1">The sequence shown here is derived from an EMBL/GenBank/DDBJ whole genome shotgun (WGS) entry which is preliminary data.</text>
</comment>
<sequence>MTSEEMSAFSEEITTGVMETTNKIAKVTESVVAYDGARKLQSRQP</sequence>
<dbReference type="EMBL" id="JBEGDG010000001">
    <property type="protein sequence ID" value="MEQ6353481.1"/>
    <property type="molecule type" value="Genomic_DNA"/>
</dbReference>
<name>A0ABV1MLT8_9BACI</name>
<accession>A0ABV1MLT8</accession>
<protein>
    <submittedName>
        <fullName evidence="1">Uncharacterized protein</fullName>
    </submittedName>
</protein>
<evidence type="ECO:0000313" key="2">
    <source>
        <dbReference type="Proteomes" id="UP001478862"/>
    </source>
</evidence>
<proteinExistence type="predicted"/>
<dbReference type="Proteomes" id="UP001478862">
    <property type="component" value="Unassembled WGS sequence"/>
</dbReference>
<reference evidence="1 2" key="1">
    <citation type="submission" date="2024-06" db="EMBL/GenBank/DDBJ databases">
        <title>Lysinibacillus zambalefons sp. nov., a Novel Firmicute Isolated from the Poon Bato Zambales Hyperalkaline Spring.</title>
        <authorList>
            <person name="Aja J.A."/>
            <person name="Lazaro J.E.H."/>
            <person name="Llorin L.D."/>
            <person name="Lim K.R."/>
            <person name="Teodosio J."/>
            <person name="Dalisay D.S."/>
        </authorList>
    </citation>
    <scope>NUCLEOTIDE SEQUENCE [LARGE SCALE GENOMIC DNA]</scope>
    <source>
        <strain evidence="1 2">M3</strain>
    </source>
</reference>
<evidence type="ECO:0000313" key="1">
    <source>
        <dbReference type="EMBL" id="MEQ6353481.1"/>
    </source>
</evidence>
<keyword evidence="2" id="KW-1185">Reference proteome</keyword>